<gene>
    <name evidence="1" type="ORF">BDY19DRAFT_890119</name>
</gene>
<reference evidence="1" key="1">
    <citation type="journal article" date="2021" name="Environ. Microbiol.">
        <title>Gene family expansions and transcriptome signatures uncover fungal adaptations to wood decay.</title>
        <authorList>
            <person name="Hage H."/>
            <person name="Miyauchi S."/>
            <person name="Viragh M."/>
            <person name="Drula E."/>
            <person name="Min B."/>
            <person name="Chaduli D."/>
            <person name="Navarro D."/>
            <person name="Favel A."/>
            <person name="Norest M."/>
            <person name="Lesage-Meessen L."/>
            <person name="Balint B."/>
            <person name="Merenyi Z."/>
            <person name="de Eugenio L."/>
            <person name="Morin E."/>
            <person name="Martinez A.T."/>
            <person name="Baldrian P."/>
            <person name="Stursova M."/>
            <person name="Martinez M.J."/>
            <person name="Novotny C."/>
            <person name="Magnuson J.K."/>
            <person name="Spatafora J.W."/>
            <person name="Maurice S."/>
            <person name="Pangilinan J."/>
            <person name="Andreopoulos W."/>
            <person name="LaButti K."/>
            <person name="Hundley H."/>
            <person name="Na H."/>
            <person name="Kuo A."/>
            <person name="Barry K."/>
            <person name="Lipzen A."/>
            <person name="Henrissat B."/>
            <person name="Riley R."/>
            <person name="Ahrendt S."/>
            <person name="Nagy L.G."/>
            <person name="Grigoriev I.V."/>
            <person name="Martin F."/>
            <person name="Rosso M.N."/>
        </authorList>
    </citation>
    <scope>NUCLEOTIDE SEQUENCE</scope>
    <source>
        <strain evidence="1">CBS 384.51</strain>
    </source>
</reference>
<keyword evidence="1" id="KW-0808">Transferase</keyword>
<comment type="caution">
    <text evidence="1">The sequence shown here is derived from an EMBL/GenBank/DDBJ whole genome shotgun (WGS) entry which is preliminary data.</text>
</comment>
<keyword evidence="2" id="KW-1185">Reference proteome</keyword>
<dbReference type="Proteomes" id="UP001055072">
    <property type="component" value="Unassembled WGS sequence"/>
</dbReference>
<proteinExistence type="predicted"/>
<accession>A0ACB8U4E8</accession>
<protein>
    <submittedName>
        <fullName evidence="1">PLP-dependent transferase</fullName>
    </submittedName>
</protein>
<sequence length="539" mass="60902">MSAEKRPQAIELSHHLSDLAKARQVSPLKGLQKFMLNKDTIVLAGGLPHPDYFPFADVSANVLVHDAYSLEPSEERSSSLSWVWKLFGAGSSKEKTTGITIPKYVSDANKEVNLATALQYGTAQGIVPLQKFIKEFSAKVYQPAYENWTILLHGGNTDAWTRAILTLCNSGDYFIVEEWTYPSALASAAPYNIRPIPVAMDSEGLRPDHLRKTLAEWDQEARGARRPHVIYTVPVGQNPSGATMGAERKKAIYDICVEFDVIIVEDDPYYFLQQGVYRPKSERSVNTLKHETDKFVSSLAPSYLKFDYQGRVIRLDTFSKASMINLQSYIAPGSRLGWFTCAPLLAERLERQGETTTQAPCGFGQSLISQLFKTWQYDGYVRWLHGLATEYRSRRDYLIDTLNEEFQVSRTVGTKGVWEGSDIFEFSFKATEMSEKLRQRKLFSLVPPTSGMFLWFALHFENVPGFRQGDEETLEEKLWETLAKKGLLVAPGWFFASTDDVADAGEGHFRISFSNAEYSDMKKAIGIFAAVLREFFKEH</sequence>
<evidence type="ECO:0000313" key="2">
    <source>
        <dbReference type="Proteomes" id="UP001055072"/>
    </source>
</evidence>
<organism evidence="1 2">
    <name type="scientific">Irpex rosettiformis</name>
    <dbReference type="NCBI Taxonomy" id="378272"/>
    <lineage>
        <taxon>Eukaryota</taxon>
        <taxon>Fungi</taxon>
        <taxon>Dikarya</taxon>
        <taxon>Basidiomycota</taxon>
        <taxon>Agaricomycotina</taxon>
        <taxon>Agaricomycetes</taxon>
        <taxon>Polyporales</taxon>
        <taxon>Irpicaceae</taxon>
        <taxon>Irpex</taxon>
    </lineage>
</organism>
<evidence type="ECO:0000313" key="1">
    <source>
        <dbReference type="EMBL" id="KAI0089178.1"/>
    </source>
</evidence>
<dbReference type="EMBL" id="MU274911">
    <property type="protein sequence ID" value="KAI0089178.1"/>
    <property type="molecule type" value="Genomic_DNA"/>
</dbReference>
<name>A0ACB8U4E8_9APHY</name>